<dbReference type="GO" id="GO:0004801">
    <property type="term" value="F:transaldolase activity"/>
    <property type="evidence" value="ECO:0007669"/>
    <property type="project" value="UniProtKB-UniRule"/>
</dbReference>
<dbReference type="GO" id="GO:0005975">
    <property type="term" value="P:carbohydrate metabolic process"/>
    <property type="evidence" value="ECO:0007669"/>
    <property type="project" value="InterPro"/>
</dbReference>
<dbReference type="PANTHER" id="PTHR10683:SF36">
    <property type="entry name" value="TRANSALDOLASE"/>
    <property type="match status" value="1"/>
</dbReference>
<organism evidence="10 11">
    <name type="scientific">Candidatus Aquicultor primus</name>
    <dbReference type="NCBI Taxonomy" id="1797195"/>
    <lineage>
        <taxon>Bacteria</taxon>
        <taxon>Bacillati</taxon>
        <taxon>Actinomycetota</taxon>
        <taxon>Candidatus Aquicultoria</taxon>
        <taxon>Candidatus Aquicultorales</taxon>
        <taxon>Candidatus Aquicultoraceae</taxon>
        <taxon>Candidatus Aquicultor</taxon>
    </lineage>
</organism>
<dbReference type="GO" id="GO:0005737">
    <property type="term" value="C:cytoplasm"/>
    <property type="evidence" value="ECO:0007669"/>
    <property type="project" value="UniProtKB-SubCell"/>
</dbReference>
<dbReference type="AlphaFoldDB" id="A0A1F2UG22"/>
<gene>
    <name evidence="9" type="primary">tal</name>
    <name evidence="10" type="ORF">A2074_06025</name>
</gene>
<dbReference type="InterPro" id="IPR013785">
    <property type="entry name" value="Aldolase_TIM"/>
</dbReference>
<evidence type="ECO:0000256" key="6">
    <source>
        <dbReference type="ARBA" id="ARBA00023126"/>
    </source>
</evidence>
<dbReference type="NCBIfam" id="TIGR00875">
    <property type="entry name" value="fsa_talC_mipB"/>
    <property type="match status" value="1"/>
</dbReference>
<evidence type="ECO:0000256" key="1">
    <source>
        <dbReference type="ARBA" id="ARBA00004496"/>
    </source>
</evidence>
<feature type="active site" description="Schiff-base intermediate with substrate" evidence="9">
    <location>
        <position position="83"/>
    </location>
</feature>
<dbReference type="UniPathway" id="UPA00115">
    <property type="reaction ID" value="UER00414"/>
</dbReference>
<evidence type="ECO:0000256" key="2">
    <source>
        <dbReference type="ARBA" id="ARBA00004857"/>
    </source>
</evidence>
<evidence type="ECO:0000256" key="9">
    <source>
        <dbReference type="HAMAP-Rule" id="MF_00494"/>
    </source>
</evidence>
<evidence type="ECO:0000313" key="10">
    <source>
        <dbReference type="EMBL" id="OFW31968.1"/>
    </source>
</evidence>
<keyword evidence="4 9" id="KW-0963">Cytoplasm</keyword>
<evidence type="ECO:0000256" key="4">
    <source>
        <dbReference type="ARBA" id="ARBA00022490"/>
    </source>
</evidence>
<comment type="catalytic activity">
    <reaction evidence="8 9">
        <text>D-sedoheptulose 7-phosphate + D-glyceraldehyde 3-phosphate = D-erythrose 4-phosphate + beta-D-fructose 6-phosphate</text>
        <dbReference type="Rhea" id="RHEA:17053"/>
        <dbReference type="ChEBI" id="CHEBI:16897"/>
        <dbReference type="ChEBI" id="CHEBI:57483"/>
        <dbReference type="ChEBI" id="CHEBI:57634"/>
        <dbReference type="ChEBI" id="CHEBI:59776"/>
        <dbReference type="EC" id="2.2.1.2"/>
    </reaction>
</comment>
<reference evidence="10 11" key="1">
    <citation type="journal article" date="2016" name="Nat. Commun.">
        <title>Thousands of microbial genomes shed light on interconnected biogeochemical processes in an aquifer system.</title>
        <authorList>
            <person name="Anantharaman K."/>
            <person name="Brown C.T."/>
            <person name="Hug L.A."/>
            <person name="Sharon I."/>
            <person name="Castelle C.J."/>
            <person name="Probst A.J."/>
            <person name="Thomas B.C."/>
            <person name="Singh A."/>
            <person name="Wilkins M.J."/>
            <person name="Karaoz U."/>
            <person name="Brodie E.L."/>
            <person name="Williams K.H."/>
            <person name="Hubbard S.S."/>
            <person name="Banfield J.F."/>
        </authorList>
    </citation>
    <scope>NUCLEOTIDE SEQUENCE [LARGE SCALE GENOMIC DNA]</scope>
</reference>
<dbReference type="Gene3D" id="3.20.20.70">
    <property type="entry name" value="Aldolase class I"/>
    <property type="match status" value="1"/>
</dbReference>
<dbReference type="Proteomes" id="UP000178086">
    <property type="component" value="Unassembled WGS sequence"/>
</dbReference>
<dbReference type="PANTHER" id="PTHR10683">
    <property type="entry name" value="TRANSALDOLASE"/>
    <property type="match status" value="1"/>
</dbReference>
<dbReference type="InterPro" id="IPR033919">
    <property type="entry name" value="TSA/FSA_arc/bac"/>
</dbReference>
<proteinExistence type="inferred from homology"/>
<comment type="function">
    <text evidence="9">Transaldolase is important for the balance of metabolites in the pentose-phosphate pathway.</text>
</comment>
<accession>A0A1F2UG22</accession>
<evidence type="ECO:0000256" key="3">
    <source>
        <dbReference type="ARBA" id="ARBA00005740"/>
    </source>
</evidence>
<dbReference type="GO" id="GO:0016832">
    <property type="term" value="F:aldehyde-lyase activity"/>
    <property type="evidence" value="ECO:0007669"/>
    <property type="project" value="InterPro"/>
</dbReference>
<keyword evidence="5 9" id="KW-0808">Transferase</keyword>
<dbReference type="GO" id="GO:0006098">
    <property type="term" value="P:pentose-phosphate shunt"/>
    <property type="evidence" value="ECO:0007669"/>
    <property type="project" value="UniProtKB-UniRule"/>
</dbReference>
<name>A0A1F2UG22_9ACTN</name>
<keyword evidence="7 9" id="KW-0704">Schiff base</keyword>
<dbReference type="EC" id="2.2.1.2" evidence="9"/>
<dbReference type="Pfam" id="PF00923">
    <property type="entry name" value="TAL_FSA"/>
    <property type="match status" value="1"/>
</dbReference>
<protein>
    <recommendedName>
        <fullName evidence="9">Probable transaldolase</fullName>
        <ecNumber evidence="9">2.2.1.2</ecNumber>
    </recommendedName>
</protein>
<dbReference type="SUPFAM" id="SSF51569">
    <property type="entry name" value="Aldolase"/>
    <property type="match status" value="1"/>
</dbReference>
<evidence type="ECO:0000256" key="7">
    <source>
        <dbReference type="ARBA" id="ARBA00023270"/>
    </source>
</evidence>
<sequence length="218" mass="23314">MKLFIDTANIEHIKEMNSLGIICGVTTNPSLCSKEGGDFKTSIAEIASIVDGPISAEAVSMTREDIVEEGRELAAIAPNVVVKIPMMEEGLAATKILSAEGIKVNMTLIFSANQALLAAQVGASFVSPFIGRLDDIGQDGVELLDSIGSIYDIYGIKTEIISASIRHPLHVTQSALAGADIATVPHNILKAMVKHPLTDIGIERFLEDWKKLQETACK</sequence>
<comment type="pathway">
    <text evidence="2 9">Carbohydrate degradation; pentose phosphate pathway; D-glyceraldehyde 3-phosphate and beta-D-fructose 6-phosphate from D-ribose 5-phosphate and D-xylulose 5-phosphate (non-oxidative stage): step 2/3.</text>
</comment>
<comment type="caution">
    <text evidence="10">The sequence shown here is derived from an EMBL/GenBank/DDBJ whole genome shotgun (WGS) entry which is preliminary data.</text>
</comment>
<dbReference type="InterPro" id="IPR004731">
    <property type="entry name" value="Transaldolase_3B/F6P_aldolase"/>
</dbReference>
<evidence type="ECO:0000256" key="5">
    <source>
        <dbReference type="ARBA" id="ARBA00022679"/>
    </source>
</evidence>
<keyword evidence="6 9" id="KW-0570">Pentose shunt</keyword>
<comment type="similarity">
    <text evidence="3 9">Belongs to the transaldolase family. Type 3B subfamily.</text>
</comment>
<dbReference type="CDD" id="cd00956">
    <property type="entry name" value="Transaldolase_FSA"/>
    <property type="match status" value="1"/>
</dbReference>
<dbReference type="FunFam" id="3.20.20.70:FF:000018">
    <property type="entry name" value="Probable transaldolase"/>
    <property type="match status" value="1"/>
</dbReference>
<dbReference type="InterPro" id="IPR022999">
    <property type="entry name" value="Transaldolase_3B"/>
</dbReference>
<comment type="subcellular location">
    <subcellularLocation>
        <location evidence="1 9">Cytoplasm</location>
    </subcellularLocation>
</comment>
<dbReference type="InterPro" id="IPR001585">
    <property type="entry name" value="TAL/FSA"/>
</dbReference>
<evidence type="ECO:0000313" key="11">
    <source>
        <dbReference type="Proteomes" id="UP000178086"/>
    </source>
</evidence>
<dbReference type="HAMAP" id="MF_00494">
    <property type="entry name" value="Transaldolase_3b"/>
    <property type="match status" value="1"/>
</dbReference>
<dbReference type="EMBL" id="MELI01000107">
    <property type="protein sequence ID" value="OFW31968.1"/>
    <property type="molecule type" value="Genomic_DNA"/>
</dbReference>
<evidence type="ECO:0000256" key="8">
    <source>
        <dbReference type="ARBA" id="ARBA00048810"/>
    </source>
</evidence>